<comment type="pathway">
    <text evidence="6">Amino-acid biosynthesis; L-methionine biosynthesis via salvage pathway; L-methionine from S-methyl-5-thio-alpha-D-ribose 1-phosphate: step 4/6.</text>
</comment>
<dbReference type="EC" id="3.1.3.77" evidence="6"/>
<dbReference type="NCBIfam" id="TIGR01691">
    <property type="entry name" value="enolase-ppase"/>
    <property type="match status" value="1"/>
</dbReference>
<dbReference type="CDD" id="cd01629">
    <property type="entry name" value="HAD_EP"/>
    <property type="match status" value="1"/>
</dbReference>
<evidence type="ECO:0000256" key="2">
    <source>
        <dbReference type="ARBA" id="ARBA00022723"/>
    </source>
</evidence>
<keyword evidence="6" id="KW-0539">Nucleus</keyword>
<keyword evidence="2 6" id="KW-0479">Metal-binding</keyword>
<dbReference type="InterPro" id="IPR023214">
    <property type="entry name" value="HAD_sf"/>
</dbReference>
<keyword evidence="8" id="KW-1185">Reference proteome</keyword>
<keyword evidence="4 6" id="KW-0460">Magnesium</keyword>
<evidence type="ECO:0000313" key="8">
    <source>
        <dbReference type="Proteomes" id="UP001152964"/>
    </source>
</evidence>
<dbReference type="Proteomes" id="UP001152964">
    <property type="component" value="Chromosome 5"/>
</dbReference>
<dbReference type="Gene3D" id="1.10.720.60">
    <property type="match status" value="1"/>
</dbReference>
<evidence type="ECO:0000256" key="5">
    <source>
        <dbReference type="ARBA" id="ARBA00023167"/>
    </source>
</evidence>
<dbReference type="SFLD" id="SFLDG01133">
    <property type="entry name" value="C1.5.4:_Enolase-phosphatase_Li"/>
    <property type="match status" value="1"/>
</dbReference>
<dbReference type="SUPFAM" id="SSF56784">
    <property type="entry name" value="HAD-like"/>
    <property type="match status" value="1"/>
</dbReference>
<comment type="function">
    <text evidence="6">Bifunctional enzyme that catalyzes the enolization of 2,3-diketo-5-methylthiopentyl-1-phosphate (DK-MTP-1-P) into the intermediate 2-hydroxy-3-keto-5-methylthiopentenyl-1-phosphate (HK-MTPenyl-1-P), which is then dephosphorylated to form the acireductone 1,2-dihydroxy-3-keto-5-methylthiopentene (DHK-MTPene).</text>
</comment>
<feature type="binding site" evidence="6">
    <location>
        <position position="206"/>
    </location>
    <ligand>
        <name>Mg(2+)</name>
        <dbReference type="ChEBI" id="CHEBI:18420"/>
    </ligand>
</feature>
<dbReference type="PANTHER" id="PTHR20371:SF1">
    <property type="entry name" value="ENOLASE-PHOSPHATASE E1"/>
    <property type="match status" value="1"/>
</dbReference>
<comment type="subcellular location">
    <subcellularLocation>
        <location evidence="6">Cytoplasm</location>
    </subcellularLocation>
    <subcellularLocation>
        <location evidence="6">Nucleus</location>
    </subcellularLocation>
</comment>
<dbReference type="SFLD" id="SFLDS00003">
    <property type="entry name" value="Haloacid_Dehalogenase"/>
    <property type="match status" value="1"/>
</dbReference>
<dbReference type="Pfam" id="PF00702">
    <property type="entry name" value="Hydrolase"/>
    <property type="match status" value="1"/>
</dbReference>
<name>A0ABN8VUG4_SACEU</name>
<comment type="similarity">
    <text evidence="6">Belongs to the HAD-like hydrolase superfamily. MasA/MtnC family.</text>
</comment>
<dbReference type="Gene3D" id="3.40.50.1000">
    <property type="entry name" value="HAD superfamily/HAD-like"/>
    <property type="match status" value="1"/>
</dbReference>
<proteinExistence type="inferred from homology"/>
<dbReference type="PANTHER" id="PTHR20371">
    <property type="entry name" value="ENOLASE-PHOSPHATASE E1"/>
    <property type="match status" value="1"/>
</dbReference>
<dbReference type="EMBL" id="OX291495">
    <property type="protein sequence ID" value="CAI1942330.1"/>
    <property type="molecule type" value="Genomic_DNA"/>
</dbReference>
<comment type="subunit">
    <text evidence="6">Monomer.</text>
</comment>
<sequence>MSWRRVFIGQEVLPARIMTTGGAYSTYLLDIEGTVCPISFVKETLFPYFTEQVSQLVLQQDSGDSPISEILLQFHIEDKQQLQAHILELVANDVKDPILKQLQGYVWAQGYETGQIKAPVYADAIDFIKRKDRVFIYSSGSVKAQKLLFGYVLDPNVLTHDSLDLNANINGYFDINTSGKKTEAQSYANILQDIGVGAGEVLFLSDNPLELDAAAAVGMATGLAVRPGNAHVPDAQKYQVYKNFEDL</sequence>
<organism evidence="7 8">
    <name type="scientific">Saccharomyces eubayanus</name>
    <name type="common">Yeast</name>
    <dbReference type="NCBI Taxonomy" id="1080349"/>
    <lineage>
        <taxon>Eukaryota</taxon>
        <taxon>Fungi</taxon>
        <taxon>Dikarya</taxon>
        <taxon>Ascomycota</taxon>
        <taxon>Saccharomycotina</taxon>
        <taxon>Saccharomycetes</taxon>
        <taxon>Saccharomycetales</taxon>
        <taxon>Saccharomycetaceae</taxon>
        <taxon>Saccharomyces</taxon>
    </lineage>
</organism>
<keyword evidence="5 6" id="KW-0486">Methionine biosynthesis</keyword>
<protein>
    <recommendedName>
        <fullName evidence="6">Enolase-phosphatase E1</fullName>
        <ecNumber evidence="6">3.1.3.77</ecNumber>
    </recommendedName>
    <alternativeName>
        <fullName evidence="6">2,3-diketo-5-methylthio-1-phosphopentane phosphatase</fullName>
    </alternativeName>
    <alternativeName>
        <fullName evidence="6">Unknown transcript 4 protein</fullName>
    </alternativeName>
</protein>
<dbReference type="InterPro" id="IPR023943">
    <property type="entry name" value="Enolase-ppase_E1"/>
</dbReference>
<feature type="binding site" evidence="6">
    <location>
        <begin position="138"/>
        <end position="139"/>
    </location>
    <ligand>
        <name>substrate</name>
    </ligand>
</feature>
<keyword evidence="3 6" id="KW-0378">Hydrolase</keyword>
<comment type="catalytic activity">
    <reaction evidence="6">
        <text>5-methylsulfanyl-2,3-dioxopentyl phosphate + H2O = 1,2-dihydroxy-5-(methylsulfanyl)pent-1-en-3-one + phosphate</text>
        <dbReference type="Rhea" id="RHEA:21700"/>
        <dbReference type="ChEBI" id="CHEBI:15377"/>
        <dbReference type="ChEBI" id="CHEBI:43474"/>
        <dbReference type="ChEBI" id="CHEBI:49252"/>
        <dbReference type="ChEBI" id="CHEBI:58828"/>
        <dbReference type="EC" id="3.1.3.77"/>
    </reaction>
</comment>
<evidence type="ECO:0000256" key="6">
    <source>
        <dbReference type="HAMAP-Rule" id="MF_03117"/>
    </source>
</evidence>
<evidence type="ECO:0000256" key="4">
    <source>
        <dbReference type="ARBA" id="ARBA00022842"/>
    </source>
</evidence>
<dbReference type="InterPro" id="IPR036412">
    <property type="entry name" value="HAD-like_sf"/>
</dbReference>
<dbReference type="HAMAP" id="MF_03117">
    <property type="entry name" value="Salvage_MtnC_euk"/>
    <property type="match status" value="1"/>
</dbReference>
<feature type="binding site" evidence="6">
    <location>
        <position position="181"/>
    </location>
    <ligand>
        <name>substrate</name>
    </ligand>
</feature>
<feature type="binding site" evidence="6">
    <location>
        <position position="30"/>
    </location>
    <ligand>
        <name>Mg(2+)</name>
        <dbReference type="ChEBI" id="CHEBI:18420"/>
    </ligand>
</feature>
<dbReference type="InterPro" id="IPR027511">
    <property type="entry name" value="ENOPH1_eukaryotes"/>
</dbReference>
<evidence type="ECO:0000313" key="7">
    <source>
        <dbReference type="EMBL" id="CAI1942330.1"/>
    </source>
</evidence>
<keyword evidence="6" id="KW-0963">Cytoplasm</keyword>
<feature type="binding site" evidence="6">
    <location>
        <position position="32"/>
    </location>
    <ligand>
        <name>Mg(2+)</name>
        <dbReference type="ChEBI" id="CHEBI:18420"/>
    </ligand>
</feature>
<dbReference type="SFLD" id="SFLDG01129">
    <property type="entry name" value="C1.5:_HAD__Beta-PGM__Phosphata"/>
    <property type="match status" value="1"/>
</dbReference>
<reference evidence="7" key="1">
    <citation type="submission" date="2022-08" db="EMBL/GenBank/DDBJ databases">
        <authorList>
            <person name="Byrne P K."/>
        </authorList>
    </citation>
    <scope>NUCLEOTIDE SEQUENCE</scope>
    <source>
        <strain evidence="7">UCD650</strain>
    </source>
</reference>
<gene>
    <name evidence="7" type="primary">U6500E00460</name>
    <name evidence="6" type="synonym">UTR4</name>
    <name evidence="7" type="ORF">SEUBUCD650_0E00460</name>
</gene>
<comment type="pathway">
    <text evidence="6">Amino-acid biosynthesis; L-methionine biosynthesis via salvage pathway; L-methionine from S-methyl-5-thio-alpha-D-ribose 1-phosphate: step 3/6.</text>
</comment>
<keyword evidence="1 6" id="KW-0028">Amino-acid biosynthesis</keyword>
<evidence type="ECO:0000256" key="1">
    <source>
        <dbReference type="ARBA" id="ARBA00022605"/>
    </source>
</evidence>
<accession>A0ABN8VUG4</accession>
<evidence type="ECO:0000256" key="3">
    <source>
        <dbReference type="ARBA" id="ARBA00022801"/>
    </source>
</evidence>
<comment type="cofactor">
    <cofactor evidence="6">
        <name>Mg(2+)</name>
        <dbReference type="ChEBI" id="CHEBI:18420"/>
    </cofactor>
    <text evidence="6">Binds 1 Mg(2+) ion per subunit.</text>
</comment>